<evidence type="ECO:0000259" key="5">
    <source>
        <dbReference type="Pfam" id="PF01168"/>
    </source>
</evidence>
<comment type="caution">
    <text evidence="6">The sequence shown here is derived from an EMBL/GenBank/DDBJ whole genome shotgun (WGS) entry which is preliminary data.</text>
</comment>
<accession>A0A8B4H6U5</accession>
<dbReference type="FunFam" id="3.20.20.10:FF:000018">
    <property type="entry name" value="Pyridoxal phosphate homeostasis protein"/>
    <property type="match status" value="1"/>
</dbReference>
<reference evidence="6 7" key="1">
    <citation type="submission" date="2018-06" db="EMBL/GenBank/DDBJ databases">
        <authorList>
            <consortium name="Pathogen Informatics"/>
            <person name="Doyle S."/>
        </authorList>
    </citation>
    <scope>NUCLEOTIDE SEQUENCE [LARGE SCALE GENOMIC DNA]</scope>
    <source>
        <strain evidence="6 7">NCTC10254</strain>
    </source>
</reference>
<dbReference type="InterPro" id="IPR029066">
    <property type="entry name" value="PLP-binding_barrel"/>
</dbReference>
<protein>
    <recommendedName>
        <fullName evidence="2">Pyridoxal phosphate homeostasis protein</fullName>
        <shortName evidence="2">PLP homeostasis protein</shortName>
    </recommendedName>
</protein>
<dbReference type="PIRSF" id="PIRSF004848">
    <property type="entry name" value="YBL036c_PLPDEIII"/>
    <property type="match status" value="1"/>
</dbReference>
<evidence type="ECO:0000256" key="3">
    <source>
        <dbReference type="PIRSR" id="PIRSR004848-1"/>
    </source>
</evidence>
<dbReference type="InterPro" id="IPR001608">
    <property type="entry name" value="Ala_racemase_N"/>
</dbReference>
<dbReference type="AlphaFoldDB" id="A0A8B4H6U5"/>
<dbReference type="PANTHER" id="PTHR10146">
    <property type="entry name" value="PROLINE SYNTHETASE CO-TRANSCRIBED BACTERIAL HOMOLOG PROTEIN"/>
    <property type="match status" value="1"/>
</dbReference>
<dbReference type="GO" id="GO:0030170">
    <property type="term" value="F:pyridoxal phosphate binding"/>
    <property type="evidence" value="ECO:0007669"/>
    <property type="project" value="UniProtKB-UniRule"/>
</dbReference>
<dbReference type="SUPFAM" id="SSF51419">
    <property type="entry name" value="PLP-binding barrel"/>
    <property type="match status" value="1"/>
</dbReference>
<name>A0A8B4H6U5_9CORY</name>
<evidence type="ECO:0000256" key="1">
    <source>
        <dbReference type="ARBA" id="ARBA00022898"/>
    </source>
</evidence>
<dbReference type="Proteomes" id="UP000249886">
    <property type="component" value="Unassembled WGS sequence"/>
</dbReference>
<comment type="function">
    <text evidence="2">Pyridoxal 5'-phosphate (PLP)-binding protein, which is involved in PLP homeostasis.</text>
</comment>
<evidence type="ECO:0000256" key="2">
    <source>
        <dbReference type="HAMAP-Rule" id="MF_02087"/>
    </source>
</evidence>
<dbReference type="Gene3D" id="3.20.20.10">
    <property type="entry name" value="Alanine racemase"/>
    <property type="match status" value="1"/>
</dbReference>
<feature type="modified residue" description="N6-(pyridoxal phosphate)lysine" evidence="2 3">
    <location>
        <position position="61"/>
    </location>
</feature>
<evidence type="ECO:0000256" key="4">
    <source>
        <dbReference type="RuleBase" id="RU004514"/>
    </source>
</evidence>
<organism evidence="6 7">
    <name type="scientific">Corynebacterium matruchotii</name>
    <dbReference type="NCBI Taxonomy" id="43768"/>
    <lineage>
        <taxon>Bacteria</taxon>
        <taxon>Bacillati</taxon>
        <taxon>Actinomycetota</taxon>
        <taxon>Actinomycetes</taxon>
        <taxon>Mycobacteriales</taxon>
        <taxon>Corynebacteriaceae</taxon>
        <taxon>Corynebacterium</taxon>
    </lineage>
</organism>
<dbReference type="InterPro" id="IPR011078">
    <property type="entry name" value="PyrdxlP_homeostasis"/>
</dbReference>
<dbReference type="CDD" id="cd00635">
    <property type="entry name" value="PLPDE_III_YBL036c_like"/>
    <property type="match status" value="1"/>
</dbReference>
<comment type="cofactor">
    <cofactor evidence="3">
        <name>pyridoxal 5'-phosphate</name>
        <dbReference type="ChEBI" id="CHEBI:597326"/>
    </cofactor>
</comment>
<comment type="similarity">
    <text evidence="2 4">Belongs to the pyridoxal phosphate-binding protein YggS/PROSC family.</text>
</comment>
<feature type="domain" description="Alanine racemase N-terminal" evidence="5">
    <location>
        <begin position="33"/>
        <end position="257"/>
    </location>
</feature>
<evidence type="ECO:0000313" key="6">
    <source>
        <dbReference type="EMBL" id="SPW28102.1"/>
    </source>
</evidence>
<dbReference type="Pfam" id="PF01168">
    <property type="entry name" value="Ala_racemase_N"/>
    <property type="match status" value="1"/>
</dbReference>
<sequence length="262" mass="28576">MDAILRIPVAGLHLASMPPYSTPSTVDEFRANYQAVTERIANAAHAAGRDPADIRLIAVSKTFPISHALLAAEAGMTVLGENRPQELAEKAQAFRIRGVDVTWCAIGHLQRNKAKEIAQFAAEFHALDSLRLAEALQHRLELANRTLDVFIQVNTSHESQKSGFAPDKVAAILPSLATLDRLHVRGLMTMAAFSPEESVVRPSFEQLRTLRDRLQPDAPDGMSLTELSMGMTGDFEWAIAEGATSVRIGTAIFGHRPNSAYL</sequence>
<keyword evidence="1 2" id="KW-0663">Pyridoxal phosphate</keyword>
<dbReference type="NCBIfam" id="TIGR00044">
    <property type="entry name" value="YggS family pyridoxal phosphate-dependent enzyme"/>
    <property type="match status" value="1"/>
</dbReference>
<dbReference type="EMBL" id="UARK01000004">
    <property type="protein sequence ID" value="SPW28102.1"/>
    <property type="molecule type" value="Genomic_DNA"/>
</dbReference>
<gene>
    <name evidence="6" type="ORF">NCTC10254_01128</name>
</gene>
<proteinExistence type="inferred from homology"/>
<evidence type="ECO:0000313" key="7">
    <source>
        <dbReference type="Proteomes" id="UP000249886"/>
    </source>
</evidence>
<dbReference type="PANTHER" id="PTHR10146:SF14">
    <property type="entry name" value="PYRIDOXAL PHOSPHATE HOMEOSTASIS PROTEIN"/>
    <property type="match status" value="1"/>
</dbReference>
<dbReference type="HAMAP" id="MF_02087">
    <property type="entry name" value="PLP_homeostasis"/>
    <property type="match status" value="1"/>
</dbReference>